<dbReference type="Pfam" id="PF00060">
    <property type="entry name" value="Lig_chan"/>
    <property type="match status" value="1"/>
</dbReference>
<keyword evidence="5 17" id="KW-0732">Signal</keyword>
<keyword evidence="2" id="KW-0813">Transport</keyword>
<dbReference type="Pfam" id="PF01094">
    <property type="entry name" value="ANF_receptor"/>
    <property type="match status" value="1"/>
</dbReference>
<evidence type="ECO:0000256" key="1">
    <source>
        <dbReference type="ARBA" id="ARBA00008685"/>
    </source>
</evidence>
<evidence type="ECO:0000313" key="21">
    <source>
        <dbReference type="Proteomes" id="UP000007819"/>
    </source>
</evidence>
<dbReference type="FunFam" id="3.40.50.2300:FF:000186">
    <property type="entry name" value="Glutamate receptor 1"/>
    <property type="match status" value="1"/>
</dbReference>
<feature type="transmembrane region" description="Helical" evidence="16">
    <location>
        <begin position="697"/>
        <end position="720"/>
    </location>
</feature>
<evidence type="ECO:0000256" key="13">
    <source>
        <dbReference type="ARBA" id="ARBA00023286"/>
    </source>
</evidence>
<evidence type="ECO:0000256" key="8">
    <source>
        <dbReference type="ARBA" id="ARBA00023065"/>
    </source>
</evidence>
<evidence type="ECO:0000256" key="17">
    <source>
        <dbReference type="SAM" id="SignalP"/>
    </source>
</evidence>
<feature type="domain" description="Ionotropic glutamate receptor C-terminal" evidence="18">
    <location>
        <begin position="459"/>
        <end position="862"/>
    </location>
</feature>
<dbReference type="GO" id="GO:0022824">
    <property type="term" value="F:transmitter-gated monoatomic ion channel activity"/>
    <property type="evidence" value="ECO:0007669"/>
    <property type="project" value="UniProtKB-ARBA"/>
</dbReference>
<evidence type="ECO:0000256" key="16">
    <source>
        <dbReference type="SAM" id="Phobius"/>
    </source>
</evidence>
<keyword evidence="8" id="KW-0406">Ion transport</keyword>
<dbReference type="Pfam" id="PF10613">
    <property type="entry name" value="Lig_chan-Glu_bd"/>
    <property type="match status" value="1"/>
</dbReference>
<dbReference type="FunFam" id="1.10.287.70:FF:000105">
    <property type="entry name" value="Eye-enriched kainate receptor, isoform A"/>
    <property type="match status" value="1"/>
</dbReference>
<evidence type="ECO:0000256" key="15">
    <source>
        <dbReference type="ARBA" id="ARBA00034104"/>
    </source>
</evidence>
<keyword evidence="6 16" id="KW-1133">Transmembrane helix</keyword>
<dbReference type="AlphaFoldDB" id="A0A8R2NQ96"/>
<dbReference type="CDD" id="cd06380">
    <property type="entry name" value="PBP1_iGluR_AMPA"/>
    <property type="match status" value="1"/>
</dbReference>
<evidence type="ECO:0000256" key="10">
    <source>
        <dbReference type="ARBA" id="ARBA00023170"/>
    </source>
</evidence>
<comment type="similarity">
    <text evidence="1">Belongs to the glutamate-gated ion channel (TC 1.A.10.1) family.</text>
</comment>
<dbReference type="Proteomes" id="UP000007819">
    <property type="component" value="Chromosome A1"/>
</dbReference>
<dbReference type="SUPFAM" id="SSF81324">
    <property type="entry name" value="Voltage-gated potassium channels"/>
    <property type="match status" value="1"/>
</dbReference>
<dbReference type="SUPFAM" id="SSF53850">
    <property type="entry name" value="Periplasmic binding protein-like II"/>
    <property type="match status" value="1"/>
</dbReference>
<evidence type="ECO:0000256" key="2">
    <source>
        <dbReference type="ARBA" id="ARBA00022448"/>
    </source>
</evidence>
<evidence type="ECO:0000256" key="11">
    <source>
        <dbReference type="ARBA" id="ARBA00023180"/>
    </source>
</evidence>
<dbReference type="SMART" id="SM00079">
    <property type="entry name" value="PBPe"/>
    <property type="match status" value="1"/>
</dbReference>
<dbReference type="EnsemblMetazoa" id="XM_029487942.1">
    <property type="protein sequence ID" value="XP_029343802.1"/>
    <property type="gene ID" value="LOC100159738"/>
</dbReference>
<accession>A0A8R2NQ96</accession>
<feature type="domain" description="Ionotropic glutamate receptor L-glutamate and glycine-binding" evidence="19">
    <location>
        <begin position="469"/>
        <end position="537"/>
    </location>
</feature>
<feature type="transmembrane region" description="Helical" evidence="16">
    <location>
        <begin position="884"/>
        <end position="906"/>
    </location>
</feature>
<name>A0A8R2NQ96_ACYPI</name>
<dbReference type="PANTHER" id="PTHR18966">
    <property type="entry name" value="IONOTROPIC GLUTAMATE RECEPTOR"/>
    <property type="match status" value="1"/>
</dbReference>
<dbReference type="GO" id="GO:0007166">
    <property type="term" value="P:cell surface receptor signaling pathway"/>
    <property type="evidence" value="ECO:0007669"/>
    <property type="project" value="UniProtKB-ARBA"/>
</dbReference>
<keyword evidence="10" id="KW-0675">Receptor</keyword>
<proteinExistence type="inferred from homology"/>
<dbReference type="InterPro" id="IPR019594">
    <property type="entry name" value="Glu/Gly-bd"/>
</dbReference>
<dbReference type="GO" id="GO:0045211">
    <property type="term" value="C:postsynaptic membrane"/>
    <property type="evidence" value="ECO:0007669"/>
    <property type="project" value="UniProtKB-SubCell"/>
</dbReference>
<evidence type="ECO:0000313" key="20">
    <source>
        <dbReference type="EnsemblMetazoa" id="XP_029343802.1"/>
    </source>
</evidence>
<keyword evidence="9 16" id="KW-0472">Membrane</keyword>
<evidence type="ECO:0000256" key="3">
    <source>
        <dbReference type="ARBA" id="ARBA00022475"/>
    </source>
</evidence>
<reference evidence="21" key="1">
    <citation type="submission" date="2010-06" db="EMBL/GenBank/DDBJ databases">
        <authorList>
            <person name="Jiang H."/>
            <person name="Abraham K."/>
            <person name="Ali S."/>
            <person name="Alsbrooks S.L."/>
            <person name="Anim B.N."/>
            <person name="Anosike U.S."/>
            <person name="Attaway T."/>
            <person name="Bandaranaike D.P."/>
            <person name="Battles P.K."/>
            <person name="Bell S.N."/>
            <person name="Bell A.V."/>
            <person name="Beltran B."/>
            <person name="Bickham C."/>
            <person name="Bustamante Y."/>
            <person name="Caleb T."/>
            <person name="Canada A."/>
            <person name="Cardenas V."/>
            <person name="Carter K."/>
            <person name="Chacko J."/>
            <person name="Chandrabose M.N."/>
            <person name="Chavez D."/>
            <person name="Chavez A."/>
            <person name="Chen L."/>
            <person name="Chu H.-S."/>
            <person name="Claassen K.J."/>
            <person name="Cockrell R."/>
            <person name="Collins M."/>
            <person name="Cooper J.A."/>
            <person name="Cree A."/>
            <person name="Curry S.M."/>
            <person name="Da Y."/>
            <person name="Dao M.D."/>
            <person name="Das B."/>
            <person name="Davila M.-L."/>
            <person name="Davy-Carroll L."/>
            <person name="Denson S."/>
            <person name="Dinh H."/>
            <person name="Ebong V.E."/>
            <person name="Edwards J.R."/>
            <person name="Egan A."/>
            <person name="El-Daye J."/>
            <person name="Escobedo L."/>
            <person name="Fernandez S."/>
            <person name="Fernando P.R."/>
            <person name="Flagg N."/>
            <person name="Forbes L.D."/>
            <person name="Fowler R.G."/>
            <person name="Fu Q."/>
            <person name="Gabisi R.A."/>
            <person name="Ganer J."/>
            <person name="Garbino Pronczuk A."/>
            <person name="Garcia R.M."/>
            <person name="Garner T."/>
            <person name="Garrett T.E."/>
            <person name="Gonzalez D.A."/>
            <person name="Hamid H."/>
            <person name="Hawkins E.S."/>
            <person name="Hirani K."/>
            <person name="Hogues M.E."/>
            <person name="Hollins B."/>
            <person name="Hsiao C.-H."/>
            <person name="Jabil R."/>
            <person name="James M.L."/>
            <person name="Jhangiani S.N."/>
            <person name="Johnson B."/>
            <person name="Johnson Q."/>
            <person name="Joshi V."/>
            <person name="Kalu J.B."/>
            <person name="Kam C."/>
            <person name="Kashfia A."/>
            <person name="Keebler J."/>
            <person name="Kisamo H."/>
            <person name="Kovar C.L."/>
            <person name="Lago L.A."/>
            <person name="Lai C.-Y."/>
            <person name="Laidlaw J."/>
            <person name="Lara F."/>
            <person name="Le T.-K."/>
            <person name="Lee S.L."/>
            <person name="Legall F.H."/>
            <person name="Lemon S.J."/>
            <person name="Lewis L.R."/>
            <person name="Li B."/>
            <person name="Liu Y."/>
            <person name="Liu Y.-S."/>
            <person name="Lopez J."/>
            <person name="Lozado R.J."/>
            <person name="Lu J."/>
            <person name="Madu R.C."/>
            <person name="Maheshwari M."/>
            <person name="Maheshwari R."/>
            <person name="Malloy K."/>
            <person name="Martinez E."/>
            <person name="Mathew T."/>
            <person name="Mercado I.C."/>
            <person name="Mercado C."/>
            <person name="Meyer B."/>
            <person name="Montgomery K."/>
            <person name="Morgan M.B."/>
            <person name="Munidasa M."/>
            <person name="Nazareth L.V."/>
            <person name="Nelson J."/>
            <person name="Ng B.M."/>
            <person name="Nguyen N.B."/>
            <person name="Nguyen P.Q."/>
            <person name="Nguyen T."/>
            <person name="Obregon M."/>
            <person name="Okwuonu G.O."/>
            <person name="Onwere C.G."/>
            <person name="Orozco G."/>
            <person name="Parra A."/>
            <person name="Patel S."/>
            <person name="Patil S."/>
            <person name="Perez A."/>
            <person name="Perez Y."/>
            <person name="Pham C."/>
            <person name="Primus E.L."/>
            <person name="Pu L.-L."/>
            <person name="Puazo M."/>
            <person name="Qin X."/>
            <person name="Quiroz J.B."/>
            <person name="Reese J."/>
            <person name="Richards S."/>
            <person name="Rives C.M."/>
            <person name="Robberts R."/>
            <person name="Ruiz S.J."/>
            <person name="Ruiz M.J."/>
            <person name="Santibanez J."/>
            <person name="Schneider B.W."/>
            <person name="Sisson I."/>
            <person name="Smith M."/>
            <person name="Sodergren E."/>
            <person name="Song X.-Z."/>
            <person name="Song B.B."/>
            <person name="Summersgill H."/>
            <person name="Thelus R."/>
            <person name="Thornton R.D."/>
            <person name="Trejos Z.Y."/>
            <person name="Usmani K."/>
            <person name="Vattathil S."/>
            <person name="Villasana D."/>
            <person name="Walker D.L."/>
            <person name="Wang S."/>
            <person name="Wang K."/>
            <person name="White C.S."/>
            <person name="Williams A.C."/>
            <person name="Williamson J."/>
            <person name="Wilson K."/>
            <person name="Woghiren I.O."/>
            <person name="Woodworth J.R."/>
            <person name="Worley K.C."/>
            <person name="Wright R.A."/>
            <person name="Wu W."/>
            <person name="Young L."/>
            <person name="Zhang L."/>
            <person name="Zhang J."/>
            <person name="Zhu Y."/>
            <person name="Muzny D.M."/>
            <person name="Weinstock G."/>
            <person name="Gibbs R.A."/>
        </authorList>
    </citation>
    <scope>NUCLEOTIDE SEQUENCE [LARGE SCALE GENOMIC DNA]</scope>
    <source>
        <strain evidence="21">LSR1</strain>
    </source>
</reference>
<dbReference type="SUPFAM" id="SSF53822">
    <property type="entry name" value="Periplasmic binding protein-like I"/>
    <property type="match status" value="1"/>
</dbReference>
<dbReference type="FunFam" id="3.40.190.10:FF:000060">
    <property type="entry name" value="Glutamate receptor ionotropic, kainate 1"/>
    <property type="match status" value="1"/>
</dbReference>
<dbReference type="InterPro" id="IPR015683">
    <property type="entry name" value="Ionotropic_Glu_rcpt"/>
</dbReference>
<feature type="transmembrane region" description="Helical" evidence="16">
    <location>
        <begin position="593"/>
        <end position="611"/>
    </location>
</feature>
<dbReference type="RefSeq" id="XP_029343802.1">
    <property type="nucleotide sequence ID" value="XM_029487942.1"/>
</dbReference>
<keyword evidence="21" id="KW-1185">Reference proteome</keyword>
<dbReference type="FunFam" id="3.40.190.10:FF:000001">
    <property type="entry name" value="Glutamate receptor ionotropic, kainate 2"/>
    <property type="match status" value="1"/>
</dbReference>
<dbReference type="Gene3D" id="3.40.50.2300">
    <property type="match status" value="2"/>
</dbReference>
<feature type="chain" id="PRO_5035796763" description="Glutamate receptor 1-like" evidence="17">
    <location>
        <begin position="27"/>
        <end position="953"/>
    </location>
</feature>
<evidence type="ECO:0000259" key="19">
    <source>
        <dbReference type="SMART" id="SM00918"/>
    </source>
</evidence>
<dbReference type="KEGG" id="api:100159738"/>
<keyword evidence="12" id="KW-0628">Postsynaptic cell membrane</keyword>
<reference evidence="20" key="2">
    <citation type="submission" date="2022-06" db="UniProtKB">
        <authorList>
            <consortium name="EnsemblMetazoa"/>
        </authorList>
    </citation>
    <scope>IDENTIFICATION</scope>
</reference>
<dbReference type="InterPro" id="IPR001828">
    <property type="entry name" value="ANF_lig-bd_rcpt"/>
</dbReference>
<keyword evidence="13" id="KW-1071">Ligand-gated ion channel</keyword>
<dbReference type="InterPro" id="IPR028082">
    <property type="entry name" value="Peripla_BP_I"/>
</dbReference>
<evidence type="ECO:0000256" key="14">
    <source>
        <dbReference type="ARBA" id="ARBA00023303"/>
    </source>
</evidence>
<feature type="signal peptide" evidence="17">
    <location>
        <begin position="1"/>
        <end position="26"/>
    </location>
</feature>
<evidence type="ECO:0000256" key="5">
    <source>
        <dbReference type="ARBA" id="ARBA00022729"/>
    </source>
</evidence>
<dbReference type="Gene3D" id="1.10.287.70">
    <property type="match status" value="1"/>
</dbReference>
<evidence type="ECO:0008006" key="22">
    <source>
        <dbReference type="Google" id="ProtNLM"/>
    </source>
</evidence>
<protein>
    <recommendedName>
        <fullName evidence="22">Glutamate receptor 1-like</fullName>
    </recommendedName>
</protein>
<dbReference type="Gene3D" id="3.40.190.10">
    <property type="entry name" value="Periplasmic binding protein-like II"/>
    <property type="match status" value="2"/>
</dbReference>
<sequence>MAGPRITRSFVLYCVAFAAAATASRADGIVYEKIPLGAIFEQGSDEVQTAFKLAVFKHNQNNTERRFELQAYVDVIKTADAFKLSKLICIQFSRGVYSMLGSVSPDSFDTLHSYSNTFQMPFVTPWFPEQVLSPSSGMLDYAVSLRPDYHRAILDTVRYYGWTNIIYMYDSHDGLLRLQQLYEALDVGPNSLKVDMVKRIQNVSDALNFIHQVERVNRWGSKRIVLDCPTLMAKQIVVSHVKDIQLGKRTYHYLLSGLIMDDHWETEVIEYGAINITGFRLLDMNQWSVKHFLSEWKNLDPLTSPGAGKDTISAQAALMHDAVLVLVETFNKLLWKKPDMFKANTKRTLSNSNSSMSGISSSQILGLDCNSGRTSGNQWEHGEKISRFLRKVVMEGLTGHIMFNDDGKRYNYTLHVVQMTIDSTITKIAEWSDTDGFKTVVSKPERVHTLGHSHKGNATLIVATLMEEPFTMFKKPKYGESLAGNDRFEGYCKDLAILLADKIGVKYELRTVKDRKYGMENHEVKGGWDGMVGEIIRKEVDLAIAPLTITAEREKVVEFSKPFMSTAINILIKKPSKHKPGAFSFLSPLSREVWISVGFAYVAVVIVMYVVSRFSAHATAAAHVRPVHNSYGGGGGIGIGSGGGGLGHELQQTIPPPPMFVHNPFTLANSMWFAVAAITQQACDIAPRTTPGRIVGAVWWFFTVILISSYVSNFTAYLIVQKMSTPISTPEDLAAQTEIEYGVLSHGSTWDFFKRSHSSLYSKMWQFMNSRTHVFVDTYDEGIQRVRNSNGKFALLIESPKNDFVNMRKPCDTMKVGRNLDVKGYGIAMPLGSPLRNRINAAIVQLTDSGELTRLENKWWVDECGYEAKESFRNAELTLNNIAGIFYILVLGLIVAIAVALFQFCYRTHSDQANSKFQLPDAVKTVGKYKNNRHDPENGGRETPVDMCRVIGT</sequence>
<evidence type="ECO:0000259" key="18">
    <source>
        <dbReference type="SMART" id="SM00079"/>
    </source>
</evidence>
<evidence type="ECO:0000256" key="12">
    <source>
        <dbReference type="ARBA" id="ARBA00023257"/>
    </source>
</evidence>
<dbReference type="OrthoDB" id="5984008at2759"/>
<keyword evidence="3" id="KW-1003">Cell membrane</keyword>
<evidence type="ECO:0000256" key="9">
    <source>
        <dbReference type="ARBA" id="ARBA00023136"/>
    </source>
</evidence>
<keyword evidence="11" id="KW-0325">Glycoprotein</keyword>
<keyword evidence="14" id="KW-0407">Ion channel</keyword>
<evidence type="ECO:0000256" key="7">
    <source>
        <dbReference type="ARBA" id="ARBA00023018"/>
    </source>
</evidence>
<keyword evidence="7" id="KW-0770">Synapse</keyword>
<dbReference type="GeneID" id="100159738"/>
<dbReference type="SMART" id="SM00918">
    <property type="entry name" value="Lig_chan-Glu_bd"/>
    <property type="match status" value="1"/>
</dbReference>
<comment type="subcellular location">
    <subcellularLocation>
        <location evidence="15">Postsynaptic cell membrane</location>
        <topology evidence="15">Multi-pass membrane protein</topology>
    </subcellularLocation>
</comment>
<evidence type="ECO:0000256" key="4">
    <source>
        <dbReference type="ARBA" id="ARBA00022692"/>
    </source>
</evidence>
<dbReference type="InterPro" id="IPR001320">
    <property type="entry name" value="Iontro_rcpt_C"/>
</dbReference>
<organism evidence="20 21">
    <name type="scientific">Acyrthosiphon pisum</name>
    <name type="common">Pea aphid</name>
    <dbReference type="NCBI Taxonomy" id="7029"/>
    <lineage>
        <taxon>Eukaryota</taxon>
        <taxon>Metazoa</taxon>
        <taxon>Ecdysozoa</taxon>
        <taxon>Arthropoda</taxon>
        <taxon>Hexapoda</taxon>
        <taxon>Insecta</taxon>
        <taxon>Pterygota</taxon>
        <taxon>Neoptera</taxon>
        <taxon>Paraneoptera</taxon>
        <taxon>Hemiptera</taxon>
        <taxon>Sternorrhyncha</taxon>
        <taxon>Aphidomorpha</taxon>
        <taxon>Aphidoidea</taxon>
        <taxon>Aphididae</taxon>
        <taxon>Macrosiphini</taxon>
        <taxon>Acyrthosiphon</taxon>
    </lineage>
</organism>
<keyword evidence="4 16" id="KW-0812">Transmembrane</keyword>
<evidence type="ECO:0000256" key="6">
    <source>
        <dbReference type="ARBA" id="ARBA00022989"/>
    </source>
</evidence>